<sequence>MTTSKPANPTTSGDKSDASKGAEKRAVPPKSKEAPKRQSIFDTSFAPEGAERRKQWTRFDPKRK</sequence>
<feature type="region of interest" description="Disordered" evidence="1">
    <location>
        <begin position="1"/>
        <end position="64"/>
    </location>
</feature>
<dbReference type="Proteomes" id="UP000183299">
    <property type="component" value="Unassembled WGS sequence"/>
</dbReference>
<proteinExistence type="predicted"/>
<keyword evidence="3" id="KW-1185">Reference proteome</keyword>
<gene>
    <name evidence="2" type="ORF">SAMN04488138_102216</name>
</gene>
<feature type="compositionally biased region" description="Basic and acidic residues" evidence="1">
    <location>
        <begin position="49"/>
        <end position="64"/>
    </location>
</feature>
<accession>A0A1I3P6E5</accession>
<feature type="compositionally biased region" description="Basic and acidic residues" evidence="1">
    <location>
        <begin position="14"/>
        <end position="36"/>
    </location>
</feature>
<dbReference type="AlphaFoldDB" id="A0A1I3P6E5"/>
<dbReference type="OrthoDB" id="7870521at2"/>
<dbReference type="GeneID" id="98664021"/>
<dbReference type="RefSeq" id="WP_066606219.1">
    <property type="nucleotide sequence ID" value="NZ_FORY01000002.1"/>
</dbReference>
<feature type="compositionally biased region" description="Polar residues" evidence="1">
    <location>
        <begin position="1"/>
        <end position="13"/>
    </location>
</feature>
<reference evidence="2 3" key="1">
    <citation type="submission" date="2016-10" db="EMBL/GenBank/DDBJ databases">
        <authorList>
            <person name="de Groot N.N."/>
        </authorList>
    </citation>
    <scope>NUCLEOTIDE SEQUENCE [LARGE SCALE GENOMIC DNA]</scope>
    <source>
        <strain evidence="2 3">CGMCC 1.8891</strain>
    </source>
</reference>
<name>A0A1I3P6E5_9RHOB</name>
<protein>
    <submittedName>
        <fullName evidence="2">Uncharacterized protein</fullName>
    </submittedName>
</protein>
<dbReference type="EMBL" id="FORY01000002">
    <property type="protein sequence ID" value="SFJ17128.1"/>
    <property type="molecule type" value="Genomic_DNA"/>
</dbReference>
<organism evidence="2 3">
    <name type="scientific">Celeribacter halophilus</name>
    <dbReference type="NCBI Taxonomy" id="576117"/>
    <lineage>
        <taxon>Bacteria</taxon>
        <taxon>Pseudomonadati</taxon>
        <taxon>Pseudomonadota</taxon>
        <taxon>Alphaproteobacteria</taxon>
        <taxon>Rhodobacterales</taxon>
        <taxon>Roseobacteraceae</taxon>
        <taxon>Celeribacter</taxon>
    </lineage>
</organism>
<evidence type="ECO:0000256" key="1">
    <source>
        <dbReference type="SAM" id="MobiDB-lite"/>
    </source>
</evidence>
<evidence type="ECO:0000313" key="3">
    <source>
        <dbReference type="Proteomes" id="UP000183299"/>
    </source>
</evidence>
<evidence type="ECO:0000313" key="2">
    <source>
        <dbReference type="EMBL" id="SFJ17128.1"/>
    </source>
</evidence>